<organism evidence="1 2">
    <name type="scientific">Prosthecobacter vanneervenii</name>
    <dbReference type="NCBI Taxonomy" id="48466"/>
    <lineage>
        <taxon>Bacteria</taxon>
        <taxon>Pseudomonadati</taxon>
        <taxon>Verrucomicrobiota</taxon>
        <taxon>Verrucomicrobiia</taxon>
        <taxon>Verrucomicrobiales</taxon>
        <taxon>Verrucomicrobiaceae</taxon>
        <taxon>Prosthecobacter</taxon>
    </lineage>
</organism>
<dbReference type="SUPFAM" id="SSF48613">
    <property type="entry name" value="Heme oxygenase-like"/>
    <property type="match status" value="1"/>
</dbReference>
<dbReference type="Proteomes" id="UP000590740">
    <property type="component" value="Unassembled WGS sequence"/>
</dbReference>
<dbReference type="EMBL" id="JACHIG010000001">
    <property type="protein sequence ID" value="MBB5031167.1"/>
    <property type="molecule type" value="Genomic_DNA"/>
</dbReference>
<comment type="caution">
    <text evidence="1">The sequence shown here is derived from an EMBL/GenBank/DDBJ whole genome shotgun (WGS) entry which is preliminary data.</text>
</comment>
<sequence>MTPFQKTTSAEIETARAALLGHSLYARLRTLEDLAQFMECHVFAVWDFMSLLKALQQRLTCVQVPWVPVGDNQVRRLVNEIVLGEESDRTPDGTPSSHYELYLQAMQEAGADTTAVQGLIRQLQQGTSVTEALAASGVPECVAEFVSHTFEVIAGGKPHVIAAAFTYGREDLIPAMFHELVARLEAEFPGRLKILRYYLDRHIQLDGDEHGEMGRAMVELLCEGNPQRESEARQAALDALNARLHLWDGIAERIVSR</sequence>
<gene>
    <name evidence="1" type="ORF">HNQ65_000721</name>
</gene>
<proteinExistence type="predicted"/>
<name>A0A7W7Y843_9BACT</name>
<protein>
    <recommendedName>
        <fullName evidence="3">Heme oxygenase</fullName>
    </recommendedName>
</protein>
<keyword evidence="2" id="KW-1185">Reference proteome</keyword>
<dbReference type="AlphaFoldDB" id="A0A7W7Y843"/>
<evidence type="ECO:0000313" key="2">
    <source>
        <dbReference type="Proteomes" id="UP000590740"/>
    </source>
</evidence>
<reference evidence="1 2" key="1">
    <citation type="submission" date="2020-08" db="EMBL/GenBank/DDBJ databases">
        <title>Genomic Encyclopedia of Type Strains, Phase IV (KMG-IV): sequencing the most valuable type-strain genomes for metagenomic binning, comparative biology and taxonomic classification.</title>
        <authorList>
            <person name="Goeker M."/>
        </authorList>
    </citation>
    <scope>NUCLEOTIDE SEQUENCE [LARGE SCALE GENOMIC DNA]</scope>
    <source>
        <strain evidence="1 2">DSM 12252</strain>
    </source>
</reference>
<evidence type="ECO:0008006" key="3">
    <source>
        <dbReference type="Google" id="ProtNLM"/>
    </source>
</evidence>
<dbReference type="Gene3D" id="1.20.910.10">
    <property type="entry name" value="Heme oxygenase-like"/>
    <property type="match status" value="1"/>
</dbReference>
<dbReference type="Pfam" id="PF11251">
    <property type="entry name" value="DUF3050"/>
    <property type="match status" value="1"/>
</dbReference>
<dbReference type="InterPro" id="IPR024423">
    <property type="entry name" value="DUF3050"/>
</dbReference>
<dbReference type="InterPro" id="IPR016084">
    <property type="entry name" value="Haem_Oase-like_multi-hlx"/>
</dbReference>
<dbReference type="RefSeq" id="WP_184338105.1">
    <property type="nucleotide sequence ID" value="NZ_JACHIG010000001.1"/>
</dbReference>
<evidence type="ECO:0000313" key="1">
    <source>
        <dbReference type="EMBL" id="MBB5031167.1"/>
    </source>
</evidence>
<accession>A0A7W7Y843</accession>